<keyword evidence="3" id="KW-1185">Reference proteome</keyword>
<dbReference type="Pfam" id="PF18014">
    <property type="entry name" value="Acetyltransf_18"/>
    <property type="match status" value="1"/>
</dbReference>
<dbReference type="InterPro" id="IPR041496">
    <property type="entry name" value="YitH/HolE_GNAT"/>
</dbReference>
<dbReference type="SUPFAM" id="SSF55729">
    <property type="entry name" value="Acyl-CoA N-acyltransferases (Nat)"/>
    <property type="match status" value="1"/>
</dbReference>
<feature type="domain" description="N-acetyltransferase" evidence="1">
    <location>
        <begin position="28"/>
        <end position="112"/>
    </location>
</feature>
<reference evidence="4" key="1">
    <citation type="submission" date="2017-02" db="UniProtKB">
        <authorList>
            <consortium name="WormBaseParasite"/>
        </authorList>
    </citation>
    <scope>IDENTIFICATION</scope>
</reference>
<dbReference type="WBParaSite" id="PTRK_0001277500.1">
    <property type="protein sequence ID" value="PTRK_0001277500.1"/>
    <property type="gene ID" value="PTRK_0001277500"/>
</dbReference>
<organism evidence="3 4">
    <name type="scientific">Parastrongyloides trichosuri</name>
    <name type="common">Possum-specific nematode worm</name>
    <dbReference type="NCBI Taxonomy" id="131310"/>
    <lineage>
        <taxon>Eukaryota</taxon>
        <taxon>Metazoa</taxon>
        <taxon>Ecdysozoa</taxon>
        <taxon>Nematoda</taxon>
        <taxon>Chromadorea</taxon>
        <taxon>Rhabditida</taxon>
        <taxon>Tylenchina</taxon>
        <taxon>Panagrolaimomorpha</taxon>
        <taxon>Strongyloidoidea</taxon>
        <taxon>Strongyloididae</taxon>
        <taxon>Parastrongyloides</taxon>
    </lineage>
</organism>
<evidence type="ECO:0000259" key="1">
    <source>
        <dbReference type="Pfam" id="PF00583"/>
    </source>
</evidence>
<dbReference type="Pfam" id="PF00583">
    <property type="entry name" value="Acetyltransf_1"/>
    <property type="match status" value="1"/>
</dbReference>
<dbReference type="InterPro" id="IPR016181">
    <property type="entry name" value="Acyl_CoA_acyltransferase"/>
</dbReference>
<dbReference type="AlphaFoldDB" id="A0A0N4ZVZ3"/>
<dbReference type="Proteomes" id="UP000038045">
    <property type="component" value="Unplaced"/>
</dbReference>
<dbReference type="InterPro" id="IPR000182">
    <property type="entry name" value="GNAT_dom"/>
</dbReference>
<dbReference type="PANTHER" id="PTHR47408:SF1">
    <property type="entry name" value="N-ACETYLTRANSFERASE DOMAIN-CONTAINING PROTEIN"/>
    <property type="match status" value="1"/>
</dbReference>
<dbReference type="CDD" id="cd04301">
    <property type="entry name" value="NAT_SF"/>
    <property type="match status" value="1"/>
</dbReference>
<name>A0A0N4ZVZ3_PARTI</name>
<evidence type="ECO:0000313" key="3">
    <source>
        <dbReference type="Proteomes" id="UP000038045"/>
    </source>
</evidence>
<proteinExistence type="predicted"/>
<dbReference type="STRING" id="131310.A0A0N4ZVZ3"/>
<accession>A0A0N4ZVZ3</accession>
<dbReference type="GO" id="GO:0016747">
    <property type="term" value="F:acyltransferase activity, transferring groups other than amino-acyl groups"/>
    <property type="evidence" value="ECO:0007669"/>
    <property type="project" value="InterPro"/>
</dbReference>
<dbReference type="PANTHER" id="PTHR47408">
    <property type="entry name" value="PROTEIN CBG01304-RELATED"/>
    <property type="match status" value="1"/>
</dbReference>
<sequence>MEDSTIINRDDKIMESYLNVYLSNAYKTEGWFISEEDYYLYKEAYGDDFISYVAYDDETKQFYGNVWGLYQRDKNNEITLFSIASYYILPLFRGRGIGKKIFDTLIGHVKNQTPNINMCLVSANEMRDKYPLYNFNLERESYLKVWTPKMSDFIINNIHNVPGITLKSWREIKNWNEIYQYDQKFTSNAIDRSKFIKLLFSKEDGFCEVAYNGDGQVVGFIDVRETIKNSLEVGPFYADKPDIAKCLLTKILMNVKLSKKNFTYCMIKTLSNNIHSDELISEVTSNKGNVKEKMFLKFTKNVLPTREMLIYSTTDYTLSLI</sequence>
<feature type="domain" description="YitH/HolE acetyltransferase (GNAT)" evidence="2">
    <location>
        <begin position="188"/>
        <end position="255"/>
    </location>
</feature>
<protein>
    <submittedName>
        <fullName evidence="4">Acetyltransf_18 domain-containing protein</fullName>
    </submittedName>
</protein>
<dbReference type="Gene3D" id="3.40.630.90">
    <property type="match status" value="1"/>
</dbReference>
<dbReference type="Gene3D" id="3.40.630.30">
    <property type="match status" value="1"/>
</dbReference>
<evidence type="ECO:0000259" key="2">
    <source>
        <dbReference type="Pfam" id="PF18014"/>
    </source>
</evidence>
<evidence type="ECO:0000313" key="4">
    <source>
        <dbReference type="WBParaSite" id="PTRK_0001277500.1"/>
    </source>
</evidence>